<dbReference type="CDD" id="cd14797">
    <property type="entry name" value="DUF302"/>
    <property type="match status" value="1"/>
</dbReference>
<organism evidence="2 3">
    <name type="scientific">Candidatus Nitronereus thalassa</name>
    <dbReference type="NCBI Taxonomy" id="3020898"/>
    <lineage>
        <taxon>Bacteria</taxon>
        <taxon>Pseudomonadati</taxon>
        <taxon>Nitrospirota</taxon>
        <taxon>Nitrospiria</taxon>
        <taxon>Nitrospirales</taxon>
        <taxon>Nitrospiraceae</taxon>
        <taxon>Candidatus Nitronereus</taxon>
    </lineage>
</organism>
<evidence type="ECO:0000313" key="2">
    <source>
        <dbReference type="EMBL" id="MDT7043681.1"/>
    </source>
</evidence>
<comment type="caution">
    <text evidence="2">The sequence shown here is derived from an EMBL/GenBank/DDBJ whole genome shotgun (WGS) entry which is preliminary data.</text>
</comment>
<dbReference type="RefSeq" id="WP_313834246.1">
    <property type="nucleotide sequence ID" value="NZ_JAQOUE010000001.1"/>
</dbReference>
<evidence type="ECO:0000313" key="3">
    <source>
        <dbReference type="Proteomes" id="UP001250932"/>
    </source>
</evidence>
<dbReference type="EMBL" id="JAQOUE010000001">
    <property type="protein sequence ID" value="MDT7043681.1"/>
    <property type="molecule type" value="Genomic_DNA"/>
</dbReference>
<proteinExistence type="predicted"/>
<dbReference type="PANTHER" id="PTHR38342">
    <property type="entry name" value="SLR5037 PROTEIN"/>
    <property type="match status" value="1"/>
</dbReference>
<accession>A0ABU3KB94</accession>
<protein>
    <submittedName>
        <fullName evidence="2">DUF302 domain-containing protein</fullName>
    </submittedName>
</protein>
<dbReference type="SUPFAM" id="SSF103247">
    <property type="entry name" value="TT1751-like"/>
    <property type="match status" value="1"/>
</dbReference>
<dbReference type="Proteomes" id="UP001250932">
    <property type="component" value="Unassembled WGS sequence"/>
</dbReference>
<reference evidence="2 3" key="1">
    <citation type="journal article" date="2023" name="ISME J.">
        <title>Cultivation and genomic characterization of novel and ubiquitous marine nitrite-oxidizing bacteria from the Nitrospirales.</title>
        <authorList>
            <person name="Mueller A.J."/>
            <person name="Daebeler A."/>
            <person name="Herbold C.W."/>
            <person name="Kirkegaard R.H."/>
            <person name="Daims H."/>
        </authorList>
    </citation>
    <scope>NUCLEOTIDE SEQUENCE [LARGE SCALE GENOMIC DNA]</scope>
    <source>
        <strain evidence="2 3">EB</strain>
    </source>
</reference>
<evidence type="ECO:0000259" key="1">
    <source>
        <dbReference type="Pfam" id="PF03625"/>
    </source>
</evidence>
<dbReference type="Pfam" id="PF03625">
    <property type="entry name" value="DUF302"/>
    <property type="match status" value="1"/>
</dbReference>
<feature type="domain" description="DUF302" evidence="1">
    <location>
        <begin position="86"/>
        <end position="143"/>
    </location>
</feature>
<sequence length="173" mass="19373">MVRSIRQKITLFPKTTWLHAALGLVLFVGLFHGTHETVLAKDYKYSGGVIIEKQSTLPFRRAIAQVQRAIKGARFIIVGEPNYQLMQRMVGRERAGAKGFFLYRPDLGIPVFDKDPKAAMEIPLKIVIWEGSDGKGIIRYKQPSSLLANYKDLGDLGNELDQLMVKISDAGVK</sequence>
<dbReference type="PANTHER" id="PTHR38342:SF2">
    <property type="entry name" value="INNER MEMBRANE OR EXPORTED"/>
    <property type="match status" value="1"/>
</dbReference>
<keyword evidence="3" id="KW-1185">Reference proteome</keyword>
<dbReference type="InterPro" id="IPR035923">
    <property type="entry name" value="TT1751-like_sf"/>
</dbReference>
<name>A0ABU3KB94_9BACT</name>
<dbReference type="Gene3D" id="3.30.310.70">
    <property type="entry name" value="TT1751-like domain"/>
    <property type="match status" value="1"/>
</dbReference>
<dbReference type="InterPro" id="IPR005180">
    <property type="entry name" value="DUF302"/>
</dbReference>
<gene>
    <name evidence="2" type="ORF">PPG34_15105</name>
</gene>